<evidence type="ECO:0000256" key="1">
    <source>
        <dbReference type="ARBA" id="ARBA00010641"/>
    </source>
</evidence>
<accession>A0ABU4TEV6</accession>
<dbReference type="InterPro" id="IPR036388">
    <property type="entry name" value="WH-like_DNA-bd_sf"/>
</dbReference>
<keyword evidence="4" id="KW-0238">DNA-binding</keyword>
<name>A0ABU4TEV6_9PSEU</name>
<dbReference type="InterPro" id="IPR039425">
    <property type="entry name" value="RNA_pol_sigma-70-like"/>
</dbReference>
<feature type="compositionally biased region" description="Polar residues" evidence="6">
    <location>
        <begin position="30"/>
        <end position="39"/>
    </location>
</feature>
<keyword evidence="9" id="KW-1185">Reference proteome</keyword>
<feature type="region of interest" description="Disordered" evidence="6">
    <location>
        <begin position="1"/>
        <end position="43"/>
    </location>
</feature>
<dbReference type="InterPro" id="IPR013249">
    <property type="entry name" value="RNA_pol_sigma70_r4_t2"/>
</dbReference>
<comment type="similarity">
    <text evidence="1">Belongs to the sigma-70 factor family. ECF subfamily.</text>
</comment>
<dbReference type="PANTHER" id="PTHR43133">
    <property type="entry name" value="RNA POLYMERASE ECF-TYPE SIGMA FACTO"/>
    <property type="match status" value="1"/>
</dbReference>
<feature type="domain" description="RNA polymerase sigma factor 70 region 4 type 2" evidence="7">
    <location>
        <begin position="162"/>
        <end position="211"/>
    </location>
</feature>
<dbReference type="Pfam" id="PF08281">
    <property type="entry name" value="Sigma70_r4_2"/>
    <property type="match status" value="1"/>
</dbReference>
<evidence type="ECO:0000256" key="4">
    <source>
        <dbReference type="ARBA" id="ARBA00023125"/>
    </source>
</evidence>
<evidence type="ECO:0000313" key="9">
    <source>
        <dbReference type="Proteomes" id="UP001285521"/>
    </source>
</evidence>
<organism evidence="8 9">
    <name type="scientific">Lentzea miocenica</name>
    <dbReference type="NCBI Taxonomy" id="3095431"/>
    <lineage>
        <taxon>Bacteria</taxon>
        <taxon>Bacillati</taxon>
        <taxon>Actinomycetota</taxon>
        <taxon>Actinomycetes</taxon>
        <taxon>Pseudonocardiales</taxon>
        <taxon>Pseudonocardiaceae</taxon>
        <taxon>Lentzea</taxon>
    </lineage>
</organism>
<dbReference type="PANTHER" id="PTHR43133:SF8">
    <property type="entry name" value="RNA POLYMERASE SIGMA FACTOR HI_1459-RELATED"/>
    <property type="match status" value="1"/>
</dbReference>
<keyword evidence="5" id="KW-0804">Transcription</keyword>
<feature type="compositionally biased region" description="Basic and acidic residues" evidence="6">
    <location>
        <begin position="16"/>
        <end position="27"/>
    </location>
</feature>
<proteinExistence type="inferred from homology"/>
<dbReference type="SUPFAM" id="SSF88659">
    <property type="entry name" value="Sigma3 and sigma4 domains of RNA polymerase sigma factors"/>
    <property type="match status" value="1"/>
</dbReference>
<dbReference type="RefSeq" id="WP_319971715.1">
    <property type="nucleotide sequence ID" value="NZ_JAXAVW010000048.1"/>
</dbReference>
<dbReference type="Gene3D" id="1.10.10.10">
    <property type="entry name" value="Winged helix-like DNA-binding domain superfamily/Winged helix DNA-binding domain"/>
    <property type="match status" value="1"/>
</dbReference>
<dbReference type="InterPro" id="IPR013324">
    <property type="entry name" value="RNA_pol_sigma_r3/r4-like"/>
</dbReference>
<dbReference type="EMBL" id="JAXAVW010000048">
    <property type="protein sequence ID" value="MDX8036720.1"/>
    <property type="molecule type" value="Genomic_DNA"/>
</dbReference>
<protein>
    <submittedName>
        <fullName evidence="8">Sigma-70 family RNA polymerase sigma factor</fullName>
    </submittedName>
</protein>
<evidence type="ECO:0000256" key="2">
    <source>
        <dbReference type="ARBA" id="ARBA00023015"/>
    </source>
</evidence>
<evidence type="ECO:0000256" key="3">
    <source>
        <dbReference type="ARBA" id="ARBA00023082"/>
    </source>
</evidence>
<dbReference type="Proteomes" id="UP001285521">
    <property type="component" value="Unassembled WGS sequence"/>
</dbReference>
<reference evidence="8 9" key="1">
    <citation type="submission" date="2023-11" db="EMBL/GenBank/DDBJ databases">
        <title>Lentzea sokolovensis, sp. nov., Lentzea kristufkii, sp. nov., and Lentzea miocenensis, sp. nov., rare actinobacteria from Sokolov Coal Basin, Miocene lacustrine sediment, Czech Republic.</title>
        <authorList>
            <person name="Lara A."/>
            <person name="Kotroba L."/>
            <person name="Nouioui I."/>
            <person name="Neumann-Schaal M."/>
            <person name="Mast Y."/>
            <person name="Chronakova A."/>
        </authorList>
    </citation>
    <scope>NUCLEOTIDE SEQUENCE [LARGE SCALE GENOMIC DNA]</scope>
    <source>
        <strain evidence="8 9">BCCO 10_0856</strain>
    </source>
</reference>
<evidence type="ECO:0000259" key="7">
    <source>
        <dbReference type="Pfam" id="PF08281"/>
    </source>
</evidence>
<gene>
    <name evidence="8" type="ORF">SK803_41550</name>
</gene>
<dbReference type="CDD" id="cd06171">
    <property type="entry name" value="Sigma70_r4"/>
    <property type="match status" value="1"/>
</dbReference>
<evidence type="ECO:0000313" key="8">
    <source>
        <dbReference type="EMBL" id="MDX8036720.1"/>
    </source>
</evidence>
<evidence type="ECO:0000256" key="5">
    <source>
        <dbReference type="ARBA" id="ARBA00023163"/>
    </source>
</evidence>
<keyword evidence="3" id="KW-0731">Sigma factor</keyword>
<evidence type="ECO:0000256" key="6">
    <source>
        <dbReference type="SAM" id="MobiDB-lite"/>
    </source>
</evidence>
<comment type="caution">
    <text evidence="8">The sequence shown here is derived from an EMBL/GenBank/DDBJ whole genome shotgun (WGS) entry which is preliminary data.</text>
</comment>
<sequence>MTKEIGNVTGFGSRADGSDQHLSHQEVRAVSQNHSNNPDSGAAVVMQKPSFPPCVQPHDRTECEKRTLGKLRILTYESYSRGNGWHLSEDLAQEVVIRLARSGKTMCEVATSYCITALKWEISEHWRKKSDVAEHDLTFGDDTRVYEAVGPPWLKSLRTATKEALDSLPRRQRQVITARFLEDKTVNEVCRELQLPAKVVHNYTSLGLTRLEPLLAGMN</sequence>
<keyword evidence="2" id="KW-0805">Transcription regulation</keyword>